<gene>
    <name evidence="4" type="ORF">ILUMI_27039</name>
</gene>
<sequence>MQILFIASAIILITLEFIICVDAWCNATNDQKHYMCVGQRYYGLGSLSVNQDTRQKIEKLTFLDCQQKDLSEEIFEFPSAKYLTVSCGVETIHENAFKNLNGLQDLDLTSNLISALPDSVFKWMGDLKKLDLSKNNLNELTRKMFEGTNNLRRLYLSYNSISRFNIKAFDSMRNLKELYLNNNKISVVPSRLFSRLSSLLTVDLSYNKIEDLGGIFTLTYDLKEVNLSHNAIEGLPSQLFKFSSLEVLDLSFNKLTVLYEDALKLDTLKELHLQNNQLSLLEAKLTSLVRIPLEFLDLRHNRLVFLEEDFIKLAIFLDVFKVEDNPWDCNCFEKMEELHGELSLDLSSPYVNGEEPLCVVGISNDNVCNINKDDLSRYYEVYVDQLGPR</sequence>
<evidence type="ECO:0000313" key="4">
    <source>
        <dbReference type="EMBL" id="KAF2879132.1"/>
    </source>
</evidence>
<dbReference type="InterPro" id="IPR003591">
    <property type="entry name" value="Leu-rich_rpt_typical-subtyp"/>
</dbReference>
<accession>A0A8K0FX42</accession>
<evidence type="ECO:0000256" key="3">
    <source>
        <dbReference type="SAM" id="SignalP"/>
    </source>
</evidence>
<dbReference type="Pfam" id="PF13516">
    <property type="entry name" value="LRR_6"/>
    <property type="match status" value="1"/>
</dbReference>
<dbReference type="Gene3D" id="3.80.10.10">
    <property type="entry name" value="Ribonuclease Inhibitor"/>
    <property type="match status" value="1"/>
</dbReference>
<dbReference type="OrthoDB" id="676979at2759"/>
<keyword evidence="5" id="KW-1185">Reference proteome</keyword>
<dbReference type="SUPFAM" id="SSF52058">
    <property type="entry name" value="L domain-like"/>
    <property type="match status" value="1"/>
</dbReference>
<protein>
    <submittedName>
        <fullName evidence="4">Uncharacterized protein</fullName>
    </submittedName>
</protein>
<dbReference type="PROSITE" id="PS51450">
    <property type="entry name" value="LRR"/>
    <property type="match status" value="2"/>
</dbReference>
<dbReference type="InterPro" id="IPR032675">
    <property type="entry name" value="LRR_dom_sf"/>
</dbReference>
<evidence type="ECO:0000256" key="1">
    <source>
        <dbReference type="ARBA" id="ARBA00022614"/>
    </source>
</evidence>
<dbReference type="AlphaFoldDB" id="A0A8K0FX42"/>
<dbReference type="PRINTS" id="PR00019">
    <property type="entry name" value="LEURICHRPT"/>
</dbReference>
<dbReference type="Pfam" id="PF13855">
    <property type="entry name" value="LRR_8"/>
    <property type="match status" value="2"/>
</dbReference>
<feature type="signal peptide" evidence="3">
    <location>
        <begin position="1"/>
        <end position="23"/>
    </location>
</feature>
<reference evidence="4" key="1">
    <citation type="submission" date="2019-08" db="EMBL/GenBank/DDBJ databases">
        <title>The genome of the North American firefly Photinus pyralis.</title>
        <authorList>
            <consortium name="Photinus pyralis genome working group"/>
            <person name="Fallon T.R."/>
            <person name="Sander Lower S.E."/>
            <person name="Weng J.-K."/>
        </authorList>
    </citation>
    <scope>NUCLEOTIDE SEQUENCE</scope>
    <source>
        <strain evidence="4">TRF0915ILg1</strain>
        <tissue evidence="4">Whole body</tissue>
    </source>
</reference>
<dbReference type="Proteomes" id="UP000801492">
    <property type="component" value="Unassembled WGS sequence"/>
</dbReference>
<dbReference type="InterPro" id="IPR001611">
    <property type="entry name" value="Leu-rich_rpt"/>
</dbReference>
<keyword evidence="3" id="KW-0732">Signal</keyword>
<dbReference type="PANTHER" id="PTHR24366:SF96">
    <property type="entry name" value="LEUCINE RICH REPEAT CONTAINING 53"/>
    <property type="match status" value="1"/>
</dbReference>
<evidence type="ECO:0000313" key="5">
    <source>
        <dbReference type="Proteomes" id="UP000801492"/>
    </source>
</evidence>
<evidence type="ECO:0000256" key="2">
    <source>
        <dbReference type="ARBA" id="ARBA00022737"/>
    </source>
</evidence>
<keyword evidence="2" id="KW-0677">Repeat</keyword>
<dbReference type="EMBL" id="VTPC01091223">
    <property type="protein sequence ID" value="KAF2879132.1"/>
    <property type="molecule type" value="Genomic_DNA"/>
</dbReference>
<proteinExistence type="predicted"/>
<feature type="chain" id="PRO_5035459685" evidence="3">
    <location>
        <begin position="24"/>
        <end position="389"/>
    </location>
</feature>
<name>A0A8K0FX42_IGNLU</name>
<dbReference type="SMART" id="SM00369">
    <property type="entry name" value="LRR_TYP"/>
    <property type="match status" value="9"/>
</dbReference>
<dbReference type="PANTHER" id="PTHR24366">
    <property type="entry name" value="IG(IMMUNOGLOBULIN) AND LRR(LEUCINE RICH REPEAT) DOMAINS"/>
    <property type="match status" value="1"/>
</dbReference>
<keyword evidence="1" id="KW-0433">Leucine-rich repeat</keyword>
<organism evidence="4 5">
    <name type="scientific">Ignelater luminosus</name>
    <name type="common">Cucubano</name>
    <name type="synonym">Pyrophorus luminosus</name>
    <dbReference type="NCBI Taxonomy" id="2038154"/>
    <lineage>
        <taxon>Eukaryota</taxon>
        <taxon>Metazoa</taxon>
        <taxon>Ecdysozoa</taxon>
        <taxon>Arthropoda</taxon>
        <taxon>Hexapoda</taxon>
        <taxon>Insecta</taxon>
        <taxon>Pterygota</taxon>
        <taxon>Neoptera</taxon>
        <taxon>Endopterygota</taxon>
        <taxon>Coleoptera</taxon>
        <taxon>Polyphaga</taxon>
        <taxon>Elateriformia</taxon>
        <taxon>Elateroidea</taxon>
        <taxon>Elateridae</taxon>
        <taxon>Agrypninae</taxon>
        <taxon>Pyrophorini</taxon>
        <taxon>Ignelater</taxon>
    </lineage>
</organism>
<comment type="caution">
    <text evidence="4">The sequence shown here is derived from an EMBL/GenBank/DDBJ whole genome shotgun (WGS) entry which is preliminary data.</text>
</comment>